<gene>
    <name evidence="1" type="ORF">V6N12_020872</name>
</gene>
<name>A0ABR2CZD9_9ROSI</name>
<dbReference type="EMBL" id="JBBPBM010000039">
    <property type="protein sequence ID" value="KAK8526400.1"/>
    <property type="molecule type" value="Genomic_DNA"/>
</dbReference>
<comment type="caution">
    <text evidence="1">The sequence shown here is derived from an EMBL/GenBank/DDBJ whole genome shotgun (WGS) entry which is preliminary data.</text>
</comment>
<reference evidence="1 2" key="1">
    <citation type="journal article" date="2024" name="G3 (Bethesda)">
        <title>Genome assembly of Hibiscus sabdariffa L. provides insights into metabolisms of medicinal natural products.</title>
        <authorList>
            <person name="Kim T."/>
        </authorList>
    </citation>
    <scope>NUCLEOTIDE SEQUENCE [LARGE SCALE GENOMIC DNA]</scope>
    <source>
        <strain evidence="1">TK-2024</strain>
        <tissue evidence="1">Old leaves</tissue>
    </source>
</reference>
<accession>A0ABR2CZD9</accession>
<keyword evidence="2" id="KW-1185">Reference proteome</keyword>
<proteinExistence type="predicted"/>
<dbReference type="Proteomes" id="UP001472677">
    <property type="component" value="Unassembled WGS sequence"/>
</dbReference>
<evidence type="ECO:0000313" key="1">
    <source>
        <dbReference type="EMBL" id="KAK8526400.1"/>
    </source>
</evidence>
<protein>
    <submittedName>
        <fullName evidence="1">Uncharacterized protein</fullName>
    </submittedName>
</protein>
<sequence length="85" mass="9625">MSSIEQSMTAVPHRTALSSIRLKVLFLGNASCEAKLFEVLRADALWPLLVVETWMKLQKMAMELVRRCANKFPSNDVVEDRMTNG</sequence>
<organism evidence="1 2">
    <name type="scientific">Hibiscus sabdariffa</name>
    <name type="common">roselle</name>
    <dbReference type="NCBI Taxonomy" id="183260"/>
    <lineage>
        <taxon>Eukaryota</taxon>
        <taxon>Viridiplantae</taxon>
        <taxon>Streptophyta</taxon>
        <taxon>Embryophyta</taxon>
        <taxon>Tracheophyta</taxon>
        <taxon>Spermatophyta</taxon>
        <taxon>Magnoliopsida</taxon>
        <taxon>eudicotyledons</taxon>
        <taxon>Gunneridae</taxon>
        <taxon>Pentapetalae</taxon>
        <taxon>rosids</taxon>
        <taxon>malvids</taxon>
        <taxon>Malvales</taxon>
        <taxon>Malvaceae</taxon>
        <taxon>Malvoideae</taxon>
        <taxon>Hibiscus</taxon>
    </lineage>
</organism>
<evidence type="ECO:0000313" key="2">
    <source>
        <dbReference type="Proteomes" id="UP001472677"/>
    </source>
</evidence>